<evidence type="ECO:0000256" key="6">
    <source>
        <dbReference type="SAM" id="Coils"/>
    </source>
</evidence>
<evidence type="ECO:0000313" key="8">
    <source>
        <dbReference type="EMBL" id="CAL95171.1"/>
    </source>
</evidence>
<feature type="signal peptide" evidence="7">
    <location>
        <begin position="1"/>
        <end position="21"/>
    </location>
</feature>
<dbReference type="EMBL" id="AM406670">
    <property type="protein sequence ID" value="CAL95171.1"/>
    <property type="molecule type" value="Genomic_DNA"/>
</dbReference>
<dbReference type="AlphaFoldDB" id="A1K8L6"/>
<evidence type="ECO:0000256" key="2">
    <source>
        <dbReference type="ARBA" id="ARBA00022452"/>
    </source>
</evidence>
<dbReference type="GO" id="GO:0009279">
    <property type="term" value="C:cell outer membrane"/>
    <property type="evidence" value="ECO:0007669"/>
    <property type="project" value="UniProtKB-SubCell"/>
</dbReference>
<evidence type="ECO:0000256" key="1">
    <source>
        <dbReference type="ARBA" id="ARBA00004442"/>
    </source>
</evidence>
<reference evidence="8 9" key="1">
    <citation type="journal article" date="2006" name="Nat. Biotechnol.">
        <title>Complete genome of the mutualistic, N2-fixing grass endophyte Azoarcus sp. strain BH72.</title>
        <authorList>
            <person name="Krause A."/>
            <person name="Ramakumar A."/>
            <person name="Bartels D."/>
            <person name="Battistoni F."/>
            <person name="Bekel T."/>
            <person name="Boch J."/>
            <person name="Boehm M."/>
            <person name="Friedrich F."/>
            <person name="Hurek T."/>
            <person name="Krause L."/>
            <person name="Linke B."/>
            <person name="McHardy A.C."/>
            <person name="Sarkar A."/>
            <person name="Schneiker S."/>
            <person name="Syed A.A."/>
            <person name="Thauer R."/>
            <person name="Vorhoelter F.-J."/>
            <person name="Weidner S."/>
            <person name="Puehler A."/>
            <person name="Reinhold-Hurek B."/>
            <person name="Kaiser O."/>
            <person name="Goesmann A."/>
        </authorList>
    </citation>
    <scope>NUCLEOTIDE SEQUENCE [LARGE SCALE GENOMIC DNA]</scope>
    <source>
        <strain evidence="8 9">BH72</strain>
    </source>
</reference>
<dbReference type="GO" id="GO:0015562">
    <property type="term" value="F:efflux transmembrane transporter activity"/>
    <property type="evidence" value="ECO:0007669"/>
    <property type="project" value="InterPro"/>
</dbReference>
<dbReference type="eggNOG" id="COG1538">
    <property type="taxonomic scope" value="Bacteria"/>
</dbReference>
<evidence type="ECO:0000256" key="3">
    <source>
        <dbReference type="ARBA" id="ARBA00022692"/>
    </source>
</evidence>
<evidence type="ECO:0000256" key="4">
    <source>
        <dbReference type="ARBA" id="ARBA00023136"/>
    </source>
</evidence>
<evidence type="ECO:0000313" key="9">
    <source>
        <dbReference type="Proteomes" id="UP000002588"/>
    </source>
</evidence>
<dbReference type="Gene3D" id="1.20.1600.10">
    <property type="entry name" value="Outer membrane efflux proteins (OEP)"/>
    <property type="match status" value="1"/>
</dbReference>
<keyword evidence="7" id="KW-0732">Signal</keyword>
<feature type="coiled-coil region" evidence="6">
    <location>
        <begin position="191"/>
        <end position="260"/>
    </location>
</feature>
<keyword evidence="2" id="KW-1134">Transmembrane beta strand</keyword>
<accession>A1K8L6</accession>
<name>A1K8L6_AZOSB</name>
<comment type="subcellular location">
    <subcellularLocation>
        <location evidence="1">Cell outer membrane</location>
    </subcellularLocation>
</comment>
<dbReference type="PROSITE" id="PS51257">
    <property type="entry name" value="PROKAR_LIPOPROTEIN"/>
    <property type="match status" value="1"/>
</dbReference>
<dbReference type="Proteomes" id="UP000002588">
    <property type="component" value="Chromosome"/>
</dbReference>
<dbReference type="PANTHER" id="PTHR30026">
    <property type="entry name" value="OUTER MEMBRANE PROTEIN TOLC"/>
    <property type="match status" value="1"/>
</dbReference>
<evidence type="ECO:0000256" key="5">
    <source>
        <dbReference type="ARBA" id="ARBA00023237"/>
    </source>
</evidence>
<dbReference type="GO" id="GO:1990281">
    <property type="term" value="C:efflux pump complex"/>
    <property type="evidence" value="ECO:0007669"/>
    <property type="project" value="TreeGrafter"/>
</dbReference>
<dbReference type="KEGG" id="azo:azo2554"/>
<feature type="chain" id="PRO_5002635920" evidence="7">
    <location>
        <begin position="22"/>
        <end position="514"/>
    </location>
</feature>
<keyword evidence="3" id="KW-0812">Transmembrane</keyword>
<dbReference type="SUPFAM" id="SSF56954">
    <property type="entry name" value="Outer membrane efflux proteins (OEP)"/>
    <property type="match status" value="1"/>
</dbReference>
<dbReference type="PANTHER" id="PTHR30026:SF20">
    <property type="entry name" value="OUTER MEMBRANE PROTEIN TOLC"/>
    <property type="match status" value="1"/>
</dbReference>
<sequence length="514" mass="56918">MTLIAHRKLALAALAALTLSACSTIQPQPLGEAALREQGAKDHAAAAADVEPLDTELTLDQAIARALKYNLDRRVKMMEEALTFRQLDVAHYDMLPRLLAQAGYSWRNNDRTSRSLNPDTGVVNEIGFISQDREHTLNSLGVSWNLLDLGVGYFNTRQQADRVLIATEKRRKAMHLLMQDVRTAFWRAASAQKLQADVRAATRTAEEALADSRKAEAERLRNPIDALRYQRQVLENLRLLEAIDQELSTARIELAALINAPLGQSLTLVEPPAMVDRQPLEIPAELMEEVAMTSNADVREQHYNARIAREETRKTLVRLFPNLSFNYGLSYDTDSYLVNNRWNEAGVQLSFNLFNLFTGPTQLRLADAGVALADQRRVAAQMAVLAQVHVGRLQLANALNQFERADAIWETDRRIAEHTRNREASQAQSKLDVVANQTTAILSLLRRYQALAQAQAAEARLQATLGIEPGIGSVGEIPLADLTRDVSQSRNVWAALASRPRAAEASDATGAAAK</sequence>
<keyword evidence="4" id="KW-0472">Membrane</keyword>
<dbReference type="InterPro" id="IPR051906">
    <property type="entry name" value="TolC-like"/>
</dbReference>
<dbReference type="STRING" id="62928.azo2554"/>
<proteinExistence type="predicted"/>
<dbReference type="HOGENOM" id="CLU_023283_0_0_4"/>
<dbReference type="GO" id="GO:0015288">
    <property type="term" value="F:porin activity"/>
    <property type="evidence" value="ECO:0007669"/>
    <property type="project" value="TreeGrafter"/>
</dbReference>
<keyword evidence="9" id="KW-1185">Reference proteome</keyword>
<evidence type="ECO:0000256" key="7">
    <source>
        <dbReference type="SAM" id="SignalP"/>
    </source>
</evidence>
<keyword evidence="6" id="KW-0175">Coiled coil</keyword>
<protein>
    <submittedName>
        <fullName evidence="8">Outer membrane efflux protein</fullName>
    </submittedName>
</protein>
<keyword evidence="5" id="KW-0998">Cell outer membrane</keyword>
<organism evidence="8 9">
    <name type="scientific">Azoarcus sp. (strain BH72)</name>
    <dbReference type="NCBI Taxonomy" id="418699"/>
    <lineage>
        <taxon>Bacteria</taxon>
        <taxon>Pseudomonadati</taxon>
        <taxon>Pseudomonadota</taxon>
        <taxon>Betaproteobacteria</taxon>
        <taxon>Rhodocyclales</taxon>
        <taxon>Zoogloeaceae</taxon>
        <taxon>Azoarcus</taxon>
    </lineage>
</organism>
<gene>
    <name evidence="8" type="primary">nodT</name>
    <name evidence="8" type="ordered locus">azo2554</name>
</gene>
<dbReference type="RefSeq" id="WP_011766281.1">
    <property type="nucleotide sequence ID" value="NC_008702.1"/>
</dbReference>